<protein>
    <submittedName>
        <fullName evidence="1">Uncharacterized protein</fullName>
    </submittedName>
</protein>
<reference evidence="2" key="1">
    <citation type="journal article" date="2024" name="Front. Bioeng. Biotechnol.">
        <title>Genome-scale model development and genomic sequencing of the oleaginous clade Lipomyces.</title>
        <authorList>
            <person name="Czajka J.J."/>
            <person name="Han Y."/>
            <person name="Kim J."/>
            <person name="Mondo S.J."/>
            <person name="Hofstad B.A."/>
            <person name="Robles A."/>
            <person name="Haridas S."/>
            <person name="Riley R."/>
            <person name="LaButti K."/>
            <person name="Pangilinan J."/>
            <person name="Andreopoulos W."/>
            <person name="Lipzen A."/>
            <person name="Yan J."/>
            <person name="Wang M."/>
            <person name="Ng V."/>
            <person name="Grigoriev I.V."/>
            <person name="Spatafora J.W."/>
            <person name="Magnuson J.K."/>
            <person name="Baker S.E."/>
            <person name="Pomraning K.R."/>
        </authorList>
    </citation>
    <scope>NUCLEOTIDE SEQUENCE [LARGE SCALE GENOMIC DNA]</scope>
    <source>
        <strain evidence="2">CBS 7786</strain>
    </source>
</reference>
<keyword evidence="2" id="KW-1185">Reference proteome</keyword>
<accession>A0ACC3SRM6</accession>
<name>A0ACC3SRM6_LIPKO</name>
<evidence type="ECO:0000313" key="1">
    <source>
        <dbReference type="EMBL" id="KAK9234039.1"/>
    </source>
</evidence>
<dbReference type="Proteomes" id="UP001433508">
    <property type="component" value="Unassembled WGS sequence"/>
</dbReference>
<organism evidence="1 2">
    <name type="scientific">Lipomyces kononenkoae</name>
    <name type="common">Yeast</name>
    <dbReference type="NCBI Taxonomy" id="34357"/>
    <lineage>
        <taxon>Eukaryota</taxon>
        <taxon>Fungi</taxon>
        <taxon>Dikarya</taxon>
        <taxon>Ascomycota</taxon>
        <taxon>Saccharomycotina</taxon>
        <taxon>Lipomycetes</taxon>
        <taxon>Lipomycetales</taxon>
        <taxon>Lipomycetaceae</taxon>
        <taxon>Lipomyces</taxon>
    </lineage>
</organism>
<evidence type="ECO:0000313" key="2">
    <source>
        <dbReference type="Proteomes" id="UP001433508"/>
    </source>
</evidence>
<proteinExistence type="predicted"/>
<gene>
    <name evidence="1" type="ORF">V1525DRAFT_422612</name>
</gene>
<dbReference type="EMBL" id="MU971527">
    <property type="protein sequence ID" value="KAK9234039.1"/>
    <property type="molecule type" value="Genomic_DNA"/>
</dbReference>
<sequence>MGKSSSSMEKMFSLEGKTALVTGGTRGIGRAIAIGLAEAGSDIILIQRDPTRTETLDAIQAAGSKATIVKCDLSRAEEVKGITGHITKSLGHTIDILVNCGGIQRRNPSELFLTTIGMKFCRSI</sequence>
<comment type="caution">
    <text evidence="1">The sequence shown here is derived from an EMBL/GenBank/DDBJ whole genome shotgun (WGS) entry which is preliminary data.</text>
</comment>